<dbReference type="Proteomes" id="UP000236003">
    <property type="component" value="Unassembled WGS sequence"/>
</dbReference>
<evidence type="ECO:0000256" key="1">
    <source>
        <dbReference type="SAM" id="MobiDB-lite"/>
    </source>
</evidence>
<name>A0A2N8RD44_STUST</name>
<proteinExistence type="predicted"/>
<organism evidence="2 3">
    <name type="scientific">Stutzerimonas stutzeri</name>
    <name type="common">Pseudomonas stutzeri</name>
    <dbReference type="NCBI Taxonomy" id="316"/>
    <lineage>
        <taxon>Bacteria</taxon>
        <taxon>Pseudomonadati</taxon>
        <taxon>Pseudomonadota</taxon>
        <taxon>Gammaproteobacteria</taxon>
        <taxon>Pseudomonadales</taxon>
        <taxon>Pseudomonadaceae</taxon>
        <taxon>Stutzerimonas</taxon>
    </lineage>
</organism>
<evidence type="ECO:0000313" key="3">
    <source>
        <dbReference type="Proteomes" id="UP000236003"/>
    </source>
</evidence>
<accession>A0A2N8RD44</accession>
<sequence length="139" mass="15789">MIQCKRAYLPAAAKDGRRVLVDRLWPRGCSKDGLALEAWRPDLAPSPELRKSFKSGALAFEEFAQRYRSELASHPEHWWPLLEMAEQDALTLIYAARDEQRNNARVLAEWLEGQMERSNRSSSSACLADELEKGVNDDG</sequence>
<evidence type="ECO:0000313" key="2">
    <source>
        <dbReference type="EMBL" id="PNF59006.1"/>
    </source>
</evidence>
<dbReference type="InterPro" id="IPR052552">
    <property type="entry name" value="YeaO-like"/>
</dbReference>
<dbReference type="AlphaFoldDB" id="A0A2N8RD44"/>
<dbReference type="RefSeq" id="WP_102820916.1">
    <property type="nucleotide sequence ID" value="NZ_JAMOHR010000010.1"/>
</dbReference>
<dbReference type="EMBL" id="POUM01000011">
    <property type="protein sequence ID" value="PNF59006.1"/>
    <property type="molecule type" value="Genomic_DNA"/>
</dbReference>
<gene>
    <name evidence="2" type="ORF">CXK99_13885</name>
</gene>
<protein>
    <submittedName>
        <fullName evidence="2">DUF488 domain-containing protein</fullName>
    </submittedName>
</protein>
<reference evidence="2 3" key="1">
    <citation type="submission" date="2018-01" db="EMBL/GenBank/DDBJ databases">
        <title>Denitrification phenotypes of diverse strains of Pseudomonas stutzeri.</title>
        <authorList>
            <person name="Milligan D.A."/>
            <person name="Bergaust L."/>
            <person name="Bakken L.R."/>
            <person name="Frostegard A."/>
        </authorList>
    </citation>
    <scope>NUCLEOTIDE SEQUENCE [LARGE SCALE GENOMIC DNA]</scope>
    <source>
        <strain evidence="2 3">CCUG 44592</strain>
    </source>
</reference>
<dbReference type="Pfam" id="PF22752">
    <property type="entry name" value="DUF488-N3i"/>
    <property type="match status" value="1"/>
</dbReference>
<feature type="region of interest" description="Disordered" evidence="1">
    <location>
        <begin position="116"/>
        <end position="139"/>
    </location>
</feature>
<feature type="compositionally biased region" description="Basic and acidic residues" evidence="1">
    <location>
        <begin position="130"/>
        <end position="139"/>
    </location>
</feature>
<comment type="caution">
    <text evidence="2">The sequence shown here is derived from an EMBL/GenBank/DDBJ whole genome shotgun (WGS) entry which is preliminary data.</text>
</comment>
<dbReference type="PANTHER" id="PTHR36849:SF1">
    <property type="entry name" value="CYTOPLASMIC PROTEIN"/>
    <property type="match status" value="1"/>
</dbReference>
<dbReference type="PANTHER" id="PTHR36849">
    <property type="entry name" value="CYTOPLASMIC PROTEIN-RELATED"/>
    <property type="match status" value="1"/>
</dbReference>